<dbReference type="InterPro" id="IPR001296">
    <property type="entry name" value="Glyco_trans_1"/>
</dbReference>
<feature type="domain" description="Glycosyl transferase family 1" evidence="1">
    <location>
        <begin position="231"/>
        <end position="396"/>
    </location>
</feature>
<dbReference type="Proteomes" id="UP000756530">
    <property type="component" value="Unassembled WGS sequence"/>
</dbReference>
<dbReference type="EMBL" id="JAHUZE010000001">
    <property type="protein sequence ID" value="MBV7377956.1"/>
    <property type="molecule type" value="Genomic_DNA"/>
</dbReference>
<dbReference type="Pfam" id="PF00534">
    <property type="entry name" value="Glycos_transf_1"/>
    <property type="match status" value="1"/>
</dbReference>
<name>A0ABS6T028_9RHOB</name>
<evidence type="ECO:0000313" key="2">
    <source>
        <dbReference type="EMBL" id="MBV7377956.1"/>
    </source>
</evidence>
<dbReference type="PANTHER" id="PTHR12526">
    <property type="entry name" value="GLYCOSYLTRANSFERASE"/>
    <property type="match status" value="1"/>
</dbReference>
<evidence type="ECO:0000313" key="3">
    <source>
        <dbReference type="Proteomes" id="UP000756530"/>
    </source>
</evidence>
<sequence>MTDRKARVLWTSNIDLPAATASLGLKSQPFGGWLSLMTERLAQTGRFHIGVAMRSESAEFAHVEVGGIDYYALPRTRTDRFDVAQSDCARVLRDFSPDILHVEGGEMRHALRFLETWQGPRLLSMQGVVNGYAPYELGRLPILRMLSPARPRIMATATALLAQERFRFRPRLAFERATMQAATDIMGRTLWDRAQAHALAPHARYHHGGRILRSGFYGTSWKGATCEKHSLFVGNGAAPRKGAHVALAALAILKRSFPDVHLYIAGEDPDTLSKRSLKRWVGYPVYLRHLIDTLDLEDNVTFTGILNETKMIERMASSHVAVMSSLIENSPNTLGEAMILGVPVVSAFAGGAPSMARDEREALFYRPDDPAMLAFQVRRIFQDEALARSLSEKARLRAGETHDPDRNLAALISVYDQILSRGSR</sequence>
<organism evidence="2 3">
    <name type="scientific">Maritimibacter dapengensis</name>
    <dbReference type="NCBI Taxonomy" id="2836868"/>
    <lineage>
        <taxon>Bacteria</taxon>
        <taxon>Pseudomonadati</taxon>
        <taxon>Pseudomonadota</taxon>
        <taxon>Alphaproteobacteria</taxon>
        <taxon>Rhodobacterales</taxon>
        <taxon>Roseobacteraceae</taxon>
        <taxon>Maritimibacter</taxon>
    </lineage>
</organism>
<dbReference type="RefSeq" id="WP_218390817.1">
    <property type="nucleotide sequence ID" value="NZ_JAHUZE010000001.1"/>
</dbReference>
<dbReference type="CDD" id="cd03801">
    <property type="entry name" value="GT4_PimA-like"/>
    <property type="match status" value="1"/>
</dbReference>
<comment type="caution">
    <text evidence="2">The sequence shown here is derived from an EMBL/GenBank/DDBJ whole genome shotgun (WGS) entry which is preliminary data.</text>
</comment>
<proteinExistence type="predicted"/>
<keyword evidence="3" id="KW-1185">Reference proteome</keyword>
<accession>A0ABS6T028</accession>
<reference evidence="2 3" key="1">
    <citation type="submission" date="2021-05" db="EMBL/GenBank/DDBJ databases">
        <title>Culturable bacteria isolated from Daya Bay.</title>
        <authorList>
            <person name="Zheng W."/>
            <person name="Yu S."/>
            <person name="Huang Y."/>
        </authorList>
    </citation>
    <scope>NUCLEOTIDE SEQUENCE [LARGE SCALE GENOMIC DNA]</scope>
    <source>
        <strain evidence="2 3">DP4N28-5</strain>
    </source>
</reference>
<protein>
    <submittedName>
        <fullName evidence="2">Glycosyltransferase</fullName>
    </submittedName>
</protein>
<gene>
    <name evidence="2" type="ORF">KJP28_03385</name>
</gene>
<evidence type="ECO:0000259" key="1">
    <source>
        <dbReference type="Pfam" id="PF00534"/>
    </source>
</evidence>